<dbReference type="Pfam" id="PF05449">
    <property type="entry name" value="Phage_holin_3_7"/>
    <property type="match status" value="1"/>
</dbReference>
<evidence type="ECO:0000313" key="3">
    <source>
        <dbReference type="Proteomes" id="UP000324285"/>
    </source>
</evidence>
<evidence type="ECO:0000256" key="1">
    <source>
        <dbReference type="SAM" id="Phobius"/>
    </source>
</evidence>
<proteinExistence type="predicted"/>
<dbReference type="KEGG" id="hbh:E4T21_00600"/>
<dbReference type="RefSeq" id="WP_149282581.1">
    <property type="nucleotide sequence ID" value="NZ_CP038437.2"/>
</dbReference>
<dbReference type="EMBL" id="CP038437">
    <property type="protein sequence ID" value="QEM80221.1"/>
    <property type="molecule type" value="Genomic_DNA"/>
</dbReference>
<dbReference type="Proteomes" id="UP000324285">
    <property type="component" value="Chromosome"/>
</dbReference>
<dbReference type="OrthoDB" id="6174507at2"/>
<accession>A0A5C1NB71</accession>
<feature type="transmembrane region" description="Helical" evidence="1">
    <location>
        <begin position="62"/>
        <end position="83"/>
    </location>
</feature>
<evidence type="ECO:0000313" key="2">
    <source>
        <dbReference type="EMBL" id="QEM80221.1"/>
    </source>
</evidence>
<protein>
    <submittedName>
        <fullName evidence="2">Phage holin family protein</fullName>
    </submittedName>
</protein>
<keyword evidence="1" id="KW-0472">Membrane</keyword>
<gene>
    <name evidence="2" type="ORF">E4T21_00600</name>
</gene>
<feature type="transmembrane region" description="Helical" evidence="1">
    <location>
        <begin position="30"/>
        <end position="50"/>
    </location>
</feature>
<name>A0A5C1NB71_9GAMM</name>
<keyword evidence="3" id="KW-1185">Reference proteome</keyword>
<keyword evidence="1" id="KW-1133">Transmembrane helix</keyword>
<dbReference type="InterPro" id="IPR008473">
    <property type="entry name" value="Phage_holin_3_7"/>
</dbReference>
<reference evidence="2" key="1">
    <citation type="submission" date="2021-02" db="EMBL/GenBank/DDBJ databases">
        <title>Strain Y2R2, a novel species of the genus Halomonas.</title>
        <authorList>
            <person name="Huang H."/>
        </authorList>
    </citation>
    <scope>NUCLEOTIDE SEQUENCE</scope>
    <source>
        <strain evidence="2">Y2R2</strain>
    </source>
</reference>
<organism evidence="2 3">
    <name type="scientific">Halomonas binhaiensis</name>
    <dbReference type="NCBI Taxonomy" id="2562282"/>
    <lineage>
        <taxon>Bacteria</taxon>
        <taxon>Pseudomonadati</taxon>
        <taxon>Pseudomonadota</taxon>
        <taxon>Gammaproteobacteria</taxon>
        <taxon>Oceanospirillales</taxon>
        <taxon>Halomonadaceae</taxon>
        <taxon>Halomonas</taxon>
    </lineage>
</organism>
<sequence length="92" mass="10338">MIDIAVMAALVIVGRILTFQRRGSRYRRGISFVAWLVTCANFTLIVKLPGMPPPEPVTTLLAIWQVAFAILLLRHGGNLAHLLRSLHLTRRH</sequence>
<keyword evidence="1" id="KW-0812">Transmembrane</keyword>
<dbReference type="AlphaFoldDB" id="A0A5C1NB71"/>